<evidence type="ECO:0000313" key="2">
    <source>
        <dbReference type="Proteomes" id="UP000477386"/>
    </source>
</evidence>
<dbReference type="Proteomes" id="UP000477386">
    <property type="component" value="Unassembled WGS sequence"/>
</dbReference>
<accession>A0A6M0IBN8</accession>
<dbReference type="AlphaFoldDB" id="A0A6M0IBN8"/>
<dbReference type="RefSeq" id="WP_164034798.1">
    <property type="nucleotide sequence ID" value="NZ_JAAGNZ010000001.1"/>
</dbReference>
<dbReference type="EMBL" id="JAAGNZ010000001">
    <property type="protein sequence ID" value="NEU65468.1"/>
    <property type="molecule type" value="Genomic_DNA"/>
</dbReference>
<sequence>MSYEEISGLIKEIDNLVCGEGIYLSTWYLDEKEEFGQMLHSAYYSSWWSDNQLKHIYDYENYLENKLLTSTYEERKVTLAKHKELWLTLIQKSEMSNVYHTPNDKDLYNRLIPLARAEYVIPLNSYNFIPEKLLEAHKLDPSIELVRHEVMSFVIIWKKELIRRYHLINHLQDIYTTGGGTCNDWLEWTIDSKQIKQLISLIKRYFLNRTDTDLIVNILIGQEQGNIVWVKSTEALVHLFTLLVEKNYLITRDWGMVLTRRLMFYSKQGNLINNRNINATLYRIRNKEIVSREQKLITKTIERFDLIR</sequence>
<proteinExistence type="predicted"/>
<comment type="caution">
    <text evidence="1">The sequence shown here is derived from an EMBL/GenBank/DDBJ whole genome shotgun (WGS) entry which is preliminary data.</text>
</comment>
<organism evidence="1 2">
    <name type="scientific">Spirosoma agri</name>
    <dbReference type="NCBI Taxonomy" id="1987381"/>
    <lineage>
        <taxon>Bacteria</taxon>
        <taxon>Pseudomonadati</taxon>
        <taxon>Bacteroidota</taxon>
        <taxon>Cytophagia</taxon>
        <taxon>Cytophagales</taxon>
        <taxon>Cytophagaceae</taxon>
        <taxon>Spirosoma</taxon>
    </lineage>
</organism>
<gene>
    <name evidence="1" type="ORF">GK091_01115</name>
</gene>
<reference evidence="1 2" key="1">
    <citation type="submission" date="2020-02" db="EMBL/GenBank/DDBJ databases">
        <title>Draft genome sequence of two Spirosoma agri KCTC 52727 and Spirosoma terrae KCTC 52035.</title>
        <authorList>
            <person name="Rojas J."/>
            <person name="Ambika Manirajan B."/>
            <person name="Ratering S."/>
            <person name="Suarez C."/>
            <person name="Schnell S."/>
        </authorList>
    </citation>
    <scope>NUCLEOTIDE SEQUENCE [LARGE SCALE GENOMIC DNA]</scope>
    <source>
        <strain evidence="1 2">KCTC 52727</strain>
    </source>
</reference>
<protein>
    <submittedName>
        <fullName evidence="1">Uncharacterized protein</fullName>
    </submittedName>
</protein>
<name>A0A6M0IBN8_9BACT</name>
<evidence type="ECO:0000313" key="1">
    <source>
        <dbReference type="EMBL" id="NEU65468.1"/>
    </source>
</evidence>
<keyword evidence="2" id="KW-1185">Reference proteome</keyword>